<gene>
    <name evidence="3" type="ORF">EB796_010159</name>
</gene>
<evidence type="ECO:0000313" key="4">
    <source>
        <dbReference type="Proteomes" id="UP000593567"/>
    </source>
</evidence>
<dbReference type="AlphaFoldDB" id="A0A7J7JZW7"/>
<evidence type="ECO:0000313" key="3">
    <source>
        <dbReference type="EMBL" id="KAF6031527.1"/>
    </source>
</evidence>
<organism evidence="3 4">
    <name type="scientific">Bugula neritina</name>
    <name type="common">Brown bryozoan</name>
    <name type="synonym">Sertularia neritina</name>
    <dbReference type="NCBI Taxonomy" id="10212"/>
    <lineage>
        <taxon>Eukaryota</taxon>
        <taxon>Metazoa</taxon>
        <taxon>Spiralia</taxon>
        <taxon>Lophotrochozoa</taxon>
        <taxon>Bryozoa</taxon>
        <taxon>Gymnolaemata</taxon>
        <taxon>Cheilostomatida</taxon>
        <taxon>Flustrina</taxon>
        <taxon>Buguloidea</taxon>
        <taxon>Bugulidae</taxon>
        <taxon>Bugula</taxon>
    </lineage>
</organism>
<keyword evidence="1" id="KW-0175">Coiled coil</keyword>
<feature type="region of interest" description="Disordered" evidence="2">
    <location>
        <begin position="1"/>
        <end position="65"/>
    </location>
</feature>
<dbReference type="EMBL" id="VXIV02001593">
    <property type="protein sequence ID" value="KAF6031527.1"/>
    <property type="molecule type" value="Genomic_DNA"/>
</dbReference>
<sequence length="533" mass="62493">MPVDREITRPMLGTDQEPTALTWKTTLRSPSESVSGPRLSRSRSRSAGVLKDSLRGRTPSPLNKSIEYQPSKTELRKSHSGKLGTSFSKSAELKEIENDYIKNLQQQVYFLELESNYLREQAKKATDLHPVMTAEAERMLTKLRALQSEIDGLHLELRRKDASLELRTAEKSKVLQKLTEEEREKVRMKLELQDELDCVKQERDSVTLENVRLGNQVERLLSEKESVSMKLRESQNTLLLVQEQLNEKIEQQDITQRNLQEKRAQCIDAESRIEKIEEHYYNTTQHVHNRQLNELKNDLRISKQQNTELERQVHDERFLKNKTKDENEQLNKSNYMLRQQLIDLEEQMLKEQEVRKELEKSHTEDMIELTLLSDREKELQLNLRSTQQSVVNEKERCDRYLEQVKNEEEKYLDLEATNNRMKVDLAENQVQISTLEKENSNLRRDKEILTDHVADLQKQLTQKSSDLSTSQLHIRELETDLAAAETEKRFDESIQSEKWREFETLADGMKKLSRTMARTPSTTKSPRSSVKFS</sequence>
<reference evidence="3" key="1">
    <citation type="submission" date="2020-06" db="EMBL/GenBank/DDBJ databases">
        <title>Draft genome of Bugula neritina, a colonial animal packing powerful symbionts and potential medicines.</title>
        <authorList>
            <person name="Rayko M."/>
        </authorList>
    </citation>
    <scope>NUCLEOTIDE SEQUENCE [LARGE SCALE GENOMIC DNA]</scope>
    <source>
        <strain evidence="3">Kwan_BN1</strain>
    </source>
</reference>
<proteinExistence type="predicted"/>
<keyword evidence="4" id="KW-1185">Reference proteome</keyword>
<accession>A0A7J7JZW7</accession>
<feature type="compositionally biased region" description="Polar residues" evidence="2">
    <location>
        <begin position="16"/>
        <end position="32"/>
    </location>
</feature>
<comment type="caution">
    <text evidence="3">The sequence shown here is derived from an EMBL/GenBank/DDBJ whole genome shotgun (WGS) entry which is preliminary data.</text>
</comment>
<evidence type="ECO:0000256" key="2">
    <source>
        <dbReference type="SAM" id="MobiDB-lite"/>
    </source>
</evidence>
<protein>
    <submittedName>
        <fullName evidence="3">Uncharacterized protein</fullName>
    </submittedName>
</protein>
<feature type="coiled-coil region" evidence="1">
    <location>
        <begin position="390"/>
        <end position="494"/>
    </location>
</feature>
<feature type="compositionally biased region" description="Low complexity" evidence="2">
    <location>
        <begin position="518"/>
        <end position="533"/>
    </location>
</feature>
<feature type="region of interest" description="Disordered" evidence="2">
    <location>
        <begin position="510"/>
        <end position="533"/>
    </location>
</feature>
<evidence type="ECO:0000256" key="1">
    <source>
        <dbReference type="SAM" id="Coils"/>
    </source>
</evidence>
<feature type="coiled-coil region" evidence="1">
    <location>
        <begin position="136"/>
        <end position="361"/>
    </location>
</feature>
<name>A0A7J7JZW7_BUGNE</name>
<dbReference type="OrthoDB" id="2130396at2759"/>
<dbReference type="Proteomes" id="UP000593567">
    <property type="component" value="Unassembled WGS sequence"/>
</dbReference>